<dbReference type="STRING" id="1888891.DSOL_1109"/>
<comment type="caution">
    <text evidence="2">The sequence shown here is derived from an EMBL/GenBank/DDBJ whole genome shotgun (WGS) entry which is preliminary data.</text>
</comment>
<evidence type="ECO:0000256" key="1">
    <source>
        <dbReference type="SAM" id="SignalP"/>
    </source>
</evidence>
<feature type="chain" id="PRO_5039405017" evidence="1">
    <location>
        <begin position="22"/>
        <end position="204"/>
    </location>
</feature>
<evidence type="ECO:0000313" key="2">
    <source>
        <dbReference type="EMBL" id="OLN32998.1"/>
    </source>
</evidence>
<evidence type="ECO:0000313" key="3">
    <source>
        <dbReference type="Proteomes" id="UP000186102"/>
    </source>
</evidence>
<organism evidence="2 3">
    <name type="scientific">Desulfosporosinus metallidurans</name>
    <dbReference type="NCBI Taxonomy" id="1888891"/>
    <lineage>
        <taxon>Bacteria</taxon>
        <taxon>Bacillati</taxon>
        <taxon>Bacillota</taxon>
        <taxon>Clostridia</taxon>
        <taxon>Eubacteriales</taxon>
        <taxon>Desulfitobacteriaceae</taxon>
        <taxon>Desulfosporosinus</taxon>
    </lineage>
</organism>
<protein>
    <submittedName>
        <fullName evidence="2">DNA polymerase III, alpha subunit</fullName>
    </submittedName>
</protein>
<dbReference type="RefSeq" id="WP_075363858.1">
    <property type="nucleotide sequence ID" value="NZ_MLBF01000005.1"/>
</dbReference>
<sequence>MKKKLAAGVLSVVLLVGGATATIAATDSSKLAEIKSLTQQMLGIQKQIADKEVEAGIITQVQADAMKSSIDLHQQYSEQAIANGQVFGPGMGGMRGGMMYNNGQPMTDDQIKAWDSAAQARLQVQAQAMKANGLTDEQIKAWSDAMQAQIKVQEEALKKGTFVSGGIGMCGGGMGGGRGMHGGNRGYFGVPNVTTPSSSSATTN</sequence>
<dbReference type="EMBL" id="MLBF01000005">
    <property type="protein sequence ID" value="OLN32998.1"/>
    <property type="molecule type" value="Genomic_DNA"/>
</dbReference>
<keyword evidence="1" id="KW-0732">Signal</keyword>
<accession>A0A1Q8R044</accession>
<dbReference type="Proteomes" id="UP000186102">
    <property type="component" value="Unassembled WGS sequence"/>
</dbReference>
<proteinExistence type="predicted"/>
<dbReference type="OrthoDB" id="1799222at2"/>
<gene>
    <name evidence="2" type="ORF">DSOL_1109</name>
</gene>
<name>A0A1Q8R044_9FIRM</name>
<dbReference type="InterPro" id="IPR024485">
    <property type="entry name" value="DUF2680"/>
</dbReference>
<feature type="signal peptide" evidence="1">
    <location>
        <begin position="1"/>
        <end position="21"/>
    </location>
</feature>
<keyword evidence="3" id="KW-1185">Reference proteome</keyword>
<dbReference type="AlphaFoldDB" id="A0A1Q8R044"/>
<reference evidence="2 3" key="1">
    <citation type="submission" date="2016-09" db="EMBL/GenBank/DDBJ databases">
        <title>Complete genome of Desulfosporosinus sp. OL.</title>
        <authorList>
            <person name="Mardanov A."/>
            <person name="Beletsky A."/>
            <person name="Panova A."/>
            <person name="Karnachuk O."/>
            <person name="Ravin N."/>
        </authorList>
    </citation>
    <scope>NUCLEOTIDE SEQUENCE [LARGE SCALE GENOMIC DNA]</scope>
    <source>
        <strain evidence="2 3">OL</strain>
    </source>
</reference>
<dbReference type="Pfam" id="PF10925">
    <property type="entry name" value="DUF2680"/>
    <property type="match status" value="1"/>
</dbReference>